<name>A0A4Y9S2K4_9BURK</name>
<dbReference type="InterPro" id="IPR011856">
    <property type="entry name" value="tRNA_endonuc-like_dom_sf"/>
</dbReference>
<protein>
    <recommendedName>
        <fullName evidence="2">UPF0102 protein E4L96_18280</fullName>
    </recommendedName>
</protein>
<proteinExistence type="inferred from homology"/>
<dbReference type="GO" id="GO:0003676">
    <property type="term" value="F:nucleic acid binding"/>
    <property type="evidence" value="ECO:0007669"/>
    <property type="project" value="InterPro"/>
</dbReference>
<dbReference type="AlphaFoldDB" id="A0A4Y9S2K4"/>
<reference evidence="3 4" key="1">
    <citation type="submission" date="2019-03" db="EMBL/GenBank/DDBJ databases">
        <title>Draft Genome Sequence of Massilia arenosa sp. nov., a Novel Massilia Species Isolated from a Sandy-loam Maize Soil.</title>
        <authorList>
            <person name="Raths R."/>
            <person name="Peta V."/>
            <person name="Bucking H."/>
        </authorList>
    </citation>
    <scope>NUCLEOTIDE SEQUENCE [LARGE SCALE GENOMIC DNA]</scope>
    <source>
        <strain evidence="3 4">MC02</strain>
    </source>
</reference>
<dbReference type="NCBIfam" id="TIGR00252">
    <property type="entry name" value="YraN family protein"/>
    <property type="match status" value="1"/>
</dbReference>
<dbReference type="OrthoDB" id="9794876at2"/>
<accession>A0A4Y9S2K4</accession>
<dbReference type="HAMAP" id="MF_00048">
    <property type="entry name" value="UPF0102"/>
    <property type="match status" value="1"/>
</dbReference>
<dbReference type="EMBL" id="SPVF01000234">
    <property type="protein sequence ID" value="TFW15403.1"/>
    <property type="molecule type" value="Genomic_DNA"/>
</dbReference>
<evidence type="ECO:0000313" key="4">
    <source>
        <dbReference type="Proteomes" id="UP000298438"/>
    </source>
</evidence>
<dbReference type="CDD" id="cd20736">
    <property type="entry name" value="PoNe_Nuclease"/>
    <property type="match status" value="1"/>
</dbReference>
<gene>
    <name evidence="3" type="ORF">E4L96_18280</name>
</gene>
<dbReference type="Pfam" id="PF02021">
    <property type="entry name" value="UPF0102"/>
    <property type="match status" value="1"/>
</dbReference>
<organism evidence="3 4">
    <name type="scientific">Zemynaea arenosa</name>
    <dbReference type="NCBI Taxonomy" id="2561931"/>
    <lineage>
        <taxon>Bacteria</taxon>
        <taxon>Pseudomonadati</taxon>
        <taxon>Pseudomonadota</taxon>
        <taxon>Betaproteobacteria</taxon>
        <taxon>Burkholderiales</taxon>
        <taxon>Oxalobacteraceae</taxon>
        <taxon>Telluria group</taxon>
        <taxon>Zemynaea</taxon>
    </lineage>
</organism>
<dbReference type="SUPFAM" id="SSF52980">
    <property type="entry name" value="Restriction endonuclease-like"/>
    <property type="match status" value="1"/>
</dbReference>
<dbReference type="NCBIfam" id="NF009150">
    <property type="entry name" value="PRK12497.1-3"/>
    <property type="match status" value="1"/>
</dbReference>
<dbReference type="Proteomes" id="UP000298438">
    <property type="component" value="Unassembled WGS sequence"/>
</dbReference>
<comment type="similarity">
    <text evidence="1 2">Belongs to the UPF0102 family.</text>
</comment>
<comment type="caution">
    <text evidence="3">The sequence shown here is derived from an EMBL/GenBank/DDBJ whole genome shotgun (WGS) entry which is preliminary data.</text>
</comment>
<dbReference type="PANTHER" id="PTHR34039">
    <property type="entry name" value="UPF0102 PROTEIN YRAN"/>
    <property type="match status" value="1"/>
</dbReference>
<dbReference type="RefSeq" id="WP_135208648.1">
    <property type="nucleotide sequence ID" value="NZ_SPVF01000234.1"/>
</dbReference>
<dbReference type="Gene3D" id="3.40.1350.10">
    <property type="match status" value="1"/>
</dbReference>
<evidence type="ECO:0000313" key="3">
    <source>
        <dbReference type="EMBL" id="TFW15403.1"/>
    </source>
</evidence>
<dbReference type="PANTHER" id="PTHR34039:SF1">
    <property type="entry name" value="UPF0102 PROTEIN YRAN"/>
    <property type="match status" value="1"/>
</dbReference>
<evidence type="ECO:0000256" key="1">
    <source>
        <dbReference type="ARBA" id="ARBA00006738"/>
    </source>
</evidence>
<dbReference type="InterPro" id="IPR003509">
    <property type="entry name" value="UPF0102_YraN-like"/>
</dbReference>
<dbReference type="InterPro" id="IPR011335">
    <property type="entry name" value="Restrct_endonuc-II-like"/>
</dbReference>
<keyword evidence="4" id="KW-1185">Reference proteome</keyword>
<sequence length="123" mass="14074">MWDSHRSPLQEHGHAWEQHALSYLRKRGLTLIAENYRCKGGELDLIMRDQDTVVFVEVRQRADADHGGPLASITPAKVRRLLRAAQTWLLTQRHVPPCRFDIIAIEGADISWIRNAIEAPTEN</sequence>
<evidence type="ECO:0000256" key="2">
    <source>
        <dbReference type="HAMAP-Rule" id="MF_00048"/>
    </source>
</evidence>